<evidence type="ECO:0000256" key="1">
    <source>
        <dbReference type="SAM" id="MobiDB-lite"/>
    </source>
</evidence>
<feature type="compositionally biased region" description="Basic and acidic residues" evidence="1">
    <location>
        <begin position="343"/>
        <end position="358"/>
    </location>
</feature>
<feature type="compositionally biased region" description="Basic and acidic residues" evidence="1">
    <location>
        <begin position="279"/>
        <end position="292"/>
    </location>
</feature>
<feature type="compositionally biased region" description="Low complexity" evidence="1">
    <location>
        <begin position="393"/>
        <end position="419"/>
    </location>
</feature>
<feature type="compositionally biased region" description="Low complexity" evidence="1">
    <location>
        <begin position="296"/>
        <end position="334"/>
    </location>
</feature>
<feature type="compositionally biased region" description="Low complexity" evidence="1">
    <location>
        <begin position="361"/>
        <end position="370"/>
    </location>
</feature>
<dbReference type="EMBL" id="MU004348">
    <property type="protein sequence ID" value="KAF2655516.1"/>
    <property type="molecule type" value="Genomic_DNA"/>
</dbReference>
<name>A0A6A6T6P6_9PLEO</name>
<keyword evidence="3" id="KW-1185">Reference proteome</keyword>
<reference evidence="2" key="1">
    <citation type="journal article" date="2020" name="Stud. Mycol.">
        <title>101 Dothideomycetes genomes: a test case for predicting lifestyles and emergence of pathogens.</title>
        <authorList>
            <person name="Haridas S."/>
            <person name="Albert R."/>
            <person name="Binder M."/>
            <person name="Bloem J."/>
            <person name="Labutti K."/>
            <person name="Salamov A."/>
            <person name="Andreopoulos B."/>
            <person name="Baker S."/>
            <person name="Barry K."/>
            <person name="Bills G."/>
            <person name="Bluhm B."/>
            <person name="Cannon C."/>
            <person name="Castanera R."/>
            <person name="Culley D."/>
            <person name="Daum C."/>
            <person name="Ezra D."/>
            <person name="Gonzalez J."/>
            <person name="Henrissat B."/>
            <person name="Kuo A."/>
            <person name="Liang C."/>
            <person name="Lipzen A."/>
            <person name="Lutzoni F."/>
            <person name="Magnuson J."/>
            <person name="Mondo S."/>
            <person name="Nolan M."/>
            <person name="Ohm R."/>
            <person name="Pangilinan J."/>
            <person name="Park H.-J."/>
            <person name="Ramirez L."/>
            <person name="Alfaro M."/>
            <person name="Sun H."/>
            <person name="Tritt A."/>
            <person name="Yoshinaga Y."/>
            <person name="Zwiers L.-H."/>
            <person name="Turgeon B."/>
            <person name="Goodwin S."/>
            <person name="Spatafora J."/>
            <person name="Crous P."/>
            <person name="Grigoriev I."/>
        </authorList>
    </citation>
    <scope>NUCLEOTIDE SEQUENCE</scope>
    <source>
        <strain evidence="2">CBS 122681</strain>
    </source>
</reference>
<sequence length="946" mass="107826">MVWSRGDGDSVNHDGYSSYNFYDPRYTVPPPPPRRSSAQPPYRSEPSRRPRWPPSPSVEDEKAALAREVSSAGSGNEESSGEAKSRGTVDQYPIIEEIEQPRFIPDFNDERRFVLVSEPSANGDPASPVDPAKERRRKSFAERGNMAHLRTDVDDPLLFTKRTSTPYAYTKGQKESTAPSGAEYFLSPEPITPSASSIPRTVPKRGDQNAKPSTPLPAHSRYDSFTQSPRTPKNDVFEDSDSDDTTYLRAAERKPARYSFKKSDLQREDLRTNLLDSQARTDARTDRRRPDPPPRQSSTRNTHSGSSGSSKNGSPRSESPRSSTSSLNNGSSSSRQRRPPPLDGERLKSSRQYSDSRHSRPASPLRPSSPLHRERPPSPPRSPKLPPRHATDSYSSSSSNSRPPSRTGPLRPGSPLSSSYTQRPASPRIPISEADWHATYPPTVAPDRSRPPSRFGRHDTMPVPVPRVDVQSPSPARPPHTSNPLPYPVDDRPTDVFMPPEEKFQFQHSYPPPPPDHNLRQQYPDSPKLSQSPIPGSPRERPSSTFQRPPVAGRHSAVPEEFTRKPRTRSDSMRSQTSVDGRRSDRRDAALNLNRPMPSCPRSTPSADYDDWYTLDSCPDFDICPTCYNGVFADTQFADYFTPVHRYDQRFCDFSTAWMRLAWLLTIKQKRKELDLMYKLTAIADVESPCPQEHELSNVVWYGIPDQRDGIHVTNFAICTRDLKFIESLFPTIRGYFTRLPSRNAHGQRQSHMCSLRRASKRFPKYLDLLVDLDETAQRTGRAPDISRFVTLAREHAFKAECLRDRHLTRRPWHFIPSLPEFTVCEECYDELIYPAANKRNAVAKLFGRTTQLVIGELNEGTACCLYSPRMRRVWERVLEDEDFGYLKRKAMDRKRADVKLGQEKKDLATWLENMSNARSGTYRSEDFERLRRRLREVEEEWKGWE</sequence>
<protein>
    <submittedName>
        <fullName evidence="2">Uncharacterized protein</fullName>
    </submittedName>
</protein>
<gene>
    <name evidence="2" type="ORF">K491DRAFT_426001</name>
</gene>
<evidence type="ECO:0000313" key="2">
    <source>
        <dbReference type="EMBL" id="KAF2655516.1"/>
    </source>
</evidence>
<feature type="compositionally biased region" description="Basic and acidic residues" evidence="1">
    <location>
        <begin position="250"/>
        <end position="271"/>
    </location>
</feature>
<feature type="compositionally biased region" description="Basic and acidic residues" evidence="1">
    <location>
        <begin position="580"/>
        <end position="589"/>
    </location>
</feature>
<feature type="region of interest" description="Disordered" evidence="1">
    <location>
        <begin position="165"/>
        <end position="605"/>
    </location>
</feature>
<feature type="compositionally biased region" description="Basic and acidic residues" evidence="1">
    <location>
        <begin position="489"/>
        <end position="505"/>
    </location>
</feature>
<feature type="compositionally biased region" description="Basic and acidic residues" evidence="1">
    <location>
        <begin position="1"/>
        <end position="12"/>
    </location>
</feature>
<feature type="region of interest" description="Disordered" evidence="1">
    <location>
        <begin position="1"/>
        <end position="148"/>
    </location>
</feature>
<dbReference type="Proteomes" id="UP000799324">
    <property type="component" value="Unassembled WGS sequence"/>
</dbReference>
<feature type="compositionally biased region" description="Low complexity" evidence="1">
    <location>
        <begin position="35"/>
        <end position="44"/>
    </location>
</feature>
<organism evidence="2 3">
    <name type="scientific">Lophiostoma macrostomum CBS 122681</name>
    <dbReference type="NCBI Taxonomy" id="1314788"/>
    <lineage>
        <taxon>Eukaryota</taxon>
        <taxon>Fungi</taxon>
        <taxon>Dikarya</taxon>
        <taxon>Ascomycota</taxon>
        <taxon>Pezizomycotina</taxon>
        <taxon>Dothideomycetes</taxon>
        <taxon>Pleosporomycetidae</taxon>
        <taxon>Pleosporales</taxon>
        <taxon>Lophiostomataceae</taxon>
        <taxon>Lophiostoma</taxon>
    </lineage>
</organism>
<feature type="compositionally biased region" description="Basic and acidic residues" evidence="1">
    <location>
        <begin position="557"/>
        <end position="572"/>
    </location>
</feature>
<dbReference type="AlphaFoldDB" id="A0A6A6T6P6"/>
<feature type="compositionally biased region" description="Polar residues" evidence="1">
    <location>
        <begin position="520"/>
        <end position="534"/>
    </location>
</feature>
<accession>A0A6A6T6P6</accession>
<evidence type="ECO:0000313" key="3">
    <source>
        <dbReference type="Proteomes" id="UP000799324"/>
    </source>
</evidence>
<proteinExistence type="predicted"/>
<dbReference type="OrthoDB" id="5296at2759"/>